<keyword evidence="2" id="KW-1185">Reference proteome</keyword>
<sequence>MLLNDIELYDDPRQGKDLWLFPDEVPVADDLATKLHALAGAETLGEWGHAIIGHPIWPSICADAQMLLGLIHRNGQGAVRKVR</sequence>
<accession>A0A7W9EXE6</accession>
<gene>
    <name evidence="1" type="ORF">FHS94_003319</name>
</gene>
<comment type="caution">
    <text evidence="1">The sequence shown here is derived from an EMBL/GenBank/DDBJ whole genome shotgun (WGS) entry which is preliminary data.</text>
</comment>
<dbReference type="AlphaFoldDB" id="A0A7W9EXE6"/>
<evidence type="ECO:0000313" key="1">
    <source>
        <dbReference type="EMBL" id="MBB5716453.1"/>
    </source>
</evidence>
<protein>
    <submittedName>
        <fullName evidence="1">Uncharacterized protein</fullName>
    </submittedName>
</protein>
<name>A0A7W9EXE6_9SPHN</name>
<dbReference type="EMBL" id="JACIJK010000011">
    <property type="protein sequence ID" value="MBB5716453.1"/>
    <property type="molecule type" value="Genomic_DNA"/>
</dbReference>
<dbReference type="Proteomes" id="UP000546200">
    <property type="component" value="Unassembled WGS sequence"/>
</dbReference>
<organism evidence="1 2">
    <name type="scientific">Sphingomonas aerophila</name>
    <dbReference type="NCBI Taxonomy" id="1344948"/>
    <lineage>
        <taxon>Bacteria</taxon>
        <taxon>Pseudomonadati</taxon>
        <taxon>Pseudomonadota</taxon>
        <taxon>Alphaproteobacteria</taxon>
        <taxon>Sphingomonadales</taxon>
        <taxon>Sphingomonadaceae</taxon>
        <taxon>Sphingomonas</taxon>
    </lineage>
</organism>
<proteinExistence type="predicted"/>
<evidence type="ECO:0000313" key="2">
    <source>
        <dbReference type="Proteomes" id="UP000546200"/>
    </source>
</evidence>
<reference evidence="1 2" key="1">
    <citation type="submission" date="2020-08" db="EMBL/GenBank/DDBJ databases">
        <title>Genomic Encyclopedia of Type Strains, Phase IV (KMG-IV): sequencing the most valuable type-strain genomes for metagenomic binning, comparative biology and taxonomic classification.</title>
        <authorList>
            <person name="Goeker M."/>
        </authorList>
    </citation>
    <scope>NUCLEOTIDE SEQUENCE [LARGE SCALE GENOMIC DNA]</scope>
    <source>
        <strain evidence="1 2">DSM 100044</strain>
    </source>
</reference>